<dbReference type="Proteomes" id="UP000598174">
    <property type="component" value="Unassembled WGS sequence"/>
</dbReference>
<dbReference type="EMBL" id="BOMM01000029">
    <property type="protein sequence ID" value="GIE11591.1"/>
    <property type="molecule type" value="Genomic_DNA"/>
</dbReference>
<sequence length="96" mass="9890">MRQNPELTNKTIADYHQIHVFDEGPETHLGDEWTGRATDDHLAAGPVAVGTTVEVNIAVRASSRLAAIAGVVGRGSAGGGVQALAAAGVEILLPDH</sequence>
<dbReference type="AlphaFoldDB" id="A0A919IYT9"/>
<comment type="caution">
    <text evidence="1">The sequence shown here is derived from an EMBL/GenBank/DDBJ whole genome shotgun (WGS) entry which is preliminary data.</text>
</comment>
<proteinExistence type="predicted"/>
<organism evidence="1 2">
    <name type="scientific">Paractinoplanes ferrugineus</name>
    <dbReference type="NCBI Taxonomy" id="113564"/>
    <lineage>
        <taxon>Bacteria</taxon>
        <taxon>Bacillati</taxon>
        <taxon>Actinomycetota</taxon>
        <taxon>Actinomycetes</taxon>
        <taxon>Micromonosporales</taxon>
        <taxon>Micromonosporaceae</taxon>
        <taxon>Paractinoplanes</taxon>
    </lineage>
</organism>
<dbReference type="RefSeq" id="WP_203818105.1">
    <property type="nucleotide sequence ID" value="NZ_BAAABP010000058.1"/>
</dbReference>
<gene>
    <name evidence="1" type="ORF">Afe05nite_34310</name>
</gene>
<evidence type="ECO:0000313" key="1">
    <source>
        <dbReference type="EMBL" id="GIE11591.1"/>
    </source>
</evidence>
<name>A0A919IYT9_9ACTN</name>
<evidence type="ECO:0000313" key="2">
    <source>
        <dbReference type="Proteomes" id="UP000598174"/>
    </source>
</evidence>
<accession>A0A919IYT9</accession>
<reference evidence="1" key="1">
    <citation type="submission" date="2021-01" db="EMBL/GenBank/DDBJ databases">
        <title>Whole genome shotgun sequence of Actinoplanes ferrugineus NBRC 15555.</title>
        <authorList>
            <person name="Komaki H."/>
            <person name="Tamura T."/>
        </authorList>
    </citation>
    <scope>NUCLEOTIDE SEQUENCE</scope>
    <source>
        <strain evidence="1">NBRC 15555</strain>
    </source>
</reference>
<keyword evidence="2" id="KW-1185">Reference proteome</keyword>
<protein>
    <submittedName>
        <fullName evidence="1">Uncharacterized protein</fullName>
    </submittedName>
</protein>